<dbReference type="EMBL" id="QNUK01000347">
    <property type="protein sequence ID" value="KAF5894961.1"/>
    <property type="molecule type" value="Genomic_DNA"/>
</dbReference>
<feature type="non-terminal residue" evidence="7">
    <location>
        <position position="1"/>
    </location>
</feature>
<evidence type="ECO:0000256" key="1">
    <source>
        <dbReference type="ARBA" id="ARBA00004141"/>
    </source>
</evidence>
<comment type="similarity">
    <text evidence="2">Belongs to the nucleobase:cation symporter-2 (NCS2) (TC 2.A.40) family.</text>
</comment>
<accession>A0A8J4WXU5</accession>
<feature type="transmembrane region" description="Helical" evidence="6">
    <location>
        <begin position="93"/>
        <end position="116"/>
    </location>
</feature>
<proteinExistence type="inferred from homology"/>
<keyword evidence="3 6" id="KW-0812">Transmembrane</keyword>
<sequence>LGLPLLSGDSIAAGIAAGLSSCISSQTVYVVTARLVKAPTPPAQACNRGLSVEGLGSVLAGLMGVPVGLCSSVPNACMISLSQCGSRATVQLAAVMLLGAVLSVTYTVASATGLTYLQYTDVDSGRNIFNTGFTVFMSLVLPRWFRMQSGFIYT</sequence>
<comment type="subcellular location">
    <subcellularLocation>
        <location evidence="1">Membrane</location>
        <topology evidence="1">Multi-pass membrane protein</topology>
    </subcellularLocation>
</comment>
<evidence type="ECO:0000256" key="3">
    <source>
        <dbReference type="ARBA" id="ARBA00022692"/>
    </source>
</evidence>
<evidence type="ECO:0000313" key="8">
    <source>
        <dbReference type="Proteomes" id="UP000727407"/>
    </source>
</evidence>
<evidence type="ECO:0000256" key="4">
    <source>
        <dbReference type="ARBA" id="ARBA00022989"/>
    </source>
</evidence>
<keyword evidence="4 6" id="KW-1133">Transmembrane helix</keyword>
<dbReference type="PANTHER" id="PTHR11119">
    <property type="entry name" value="XANTHINE-URACIL / VITAMIN C PERMEASE FAMILY MEMBER"/>
    <property type="match status" value="1"/>
</dbReference>
<keyword evidence="8" id="KW-1185">Reference proteome</keyword>
<reference evidence="7" key="1">
    <citation type="submission" date="2020-07" db="EMBL/GenBank/DDBJ databases">
        <title>Clarias magur genome sequencing, assembly and annotation.</title>
        <authorList>
            <person name="Kushwaha B."/>
            <person name="Kumar R."/>
            <person name="Das P."/>
            <person name="Joshi C.G."/>
            <person name="Kumar D."/>
            <person name="Nagpure N.S."/>
            <person name="Pandey M."/>
            <person name="Agarwal S."/>
            <person name="Srivastava S."/>
            <person name="Singh M."/>
            <person name="Sahoo L."/>
            <person name="Jayasankar P."/>
            <person name="Meher P.K."/>
            <person name="Koringa P.G."/>
            <person name="Iquebal M.A."/>
            <person name="Das S.P."/>
            <person name="Bit A."/>
            <person name="Patnaik S."/>
            <person name="Patel N."/>
            <person name="Shah T.M."/>
            <person name="Hinsu A."/>
            <person name="Jena J.K."/>
        </authorList>
    </citation>
    <scope>NUCLEOTIDE SEQUENCE</scope>
    <source>
        <strain evidence="7">CIFAMagur01</strain>
        <tissue evidence="7">Testis</tissue>
    </source>
</reference>
<gene>
    <name evidence="7" type="primary">slc23a3</name>
    <name evidence="7" type="ORF">DAT39_015333</name>
</gene>
<dbReference type="Pfam" id="PF00860">
    <property type="entry name" value="Xan_ur_permease"/>
    <property type="match status" value="1"/>
</dbReference>
<dbReference type="InterPro" id="IPR006043">
    <property type="entry name" value="NCS2"/>
</dbReference>
<comment type="caution">
    <text evidence="7">The sequence shown here is derived from an EMBL/GenBank/DDBJ whole genome shotgun (WGS) entry which is preliminary data.</text>
</comment>
<protein>
    <submittedName>
        <fullName evidence="7">Solute carrier family 23 member 3</fullName>
    </submittedName>
</protein>
<evidence type="ECO:0000256" key="2">
    <source>
        <dbReference type="ARBA" id="ARBA00008821"/>
    </source>
</evidence>
<dbReference type="GO" id="GO:0022857">
    <property type="term" value="F:transmembrane transporter activity"/>
    <property type="evidence" value="ECO:0007669"/>
    <property type="project" value="InterPro"/>
</dbReference>
<dbReference type="OrthoDB" id="1641903at2759"/>
<feature type="transmembrane region" description="Helical" evidence="6">
    <location>
        <begin position="128"/>
        <end position="145"/>
    </location>
</feature>
<dbReference type="GO" id="GO:0016020">
    <property type="term" value="C:membrane"/>
    <property type="evidence" value="ECO:0007669"/>
    <property type="project" value="UniProtKB-SubCell"/>
</dbReference>
<dbReference type="AlphaFoldDB" id="A0A8J4WXU5"/>
<name>A0A8J4WXU5_CLAMG</name>
<keyword evidence="5 6" id="KW-0472">Membrane</keyword>
<dbReference type="Proteomes" id="UP000727407">
    <property type="component" value="Unassembled WGS sequence"/>
</dbReference>
<evidence type="ECO:0000313" key="7">
    <source>
        <dbReference type="EMBL" id="KAF5894961.1"/>
    </source>
</evidence>
<evidence type="ECO:0000256" key="6">
    <source>
        <dbReference type="SAM" id="Phobius"/>
    </source>
</evidence>
<evidence type="ECO:0000256" key="5">
    <source>
        <dbReference type="ARBA" id="ARBA00023136"/>
    </source>
</evidence>
<organism evidence="7 8">
    <name type="scientific">Clarias magur</name>
    <name type="common">Asian catfish</name>
    <name type="synonym">Macropteronotus magur</name>
    <dbReference type="NCBI Taxonomy" id="1594786"/>
    <lineage>
        <taxon>Eukaryota</taxon>
        <taxon>Metazoa</taxon>
        <taxon>Chordata</taxon>
        <taxon>Craniata</taxon>
        <taxon>Vertebrata</taxon>
        <taxon>Euteleostomi</taxon>
        <taxon>Actinopterygii</taxon>
        <taxon>Neopterygii</taxon>
        <taxon>Teleostei</taxon>
        <taxon>Ostariophysi</taxon>
        <taxon>Siluriformes</taxon>
        <taxon>Clariidae</taxon>
        <taxon>Clarias</taxon>
    </lineage>
</organism>
<feature type="non-terminal residue" evidence="7">
    <location>
        <position position="154"/>
    </location>
</feature>